<sequence length="358" mass="39267">MLIIDLIGAGVRCRCYELFKKTYPDSYQDILDTYKELNMLSDAPQTIAQRTQTFQKLYRRVGSILDGAAARQGFEAALIMCGNIVNEDSSLGHVHMTPGAGGFFEKRCRASNDAIIGHMKAHVYNTTSLAAVEQAFKATEGDREQAPIEVLDVSSSEAADLGGKFADRPFPWILMASSLTNDHLRIEGYPAHLSLMPGESHNTNSRSKGVAGLTQHEVNVLAHALKAKTMRVVKVTNATKEPVIIGEAPPVGSPFPNTRRMFVNGTFDYNGPPRLQSSSAATRKKKPKVASSSRTQDDDGDVASMDSTTTIRPKSNLRLKVVVPPSRPFKLVKRPPYQTSANSNTGLIQSRWCQRAWC</sequence>
<dbReference type="AlphaFoldDB" id="A0A9P7ETB6"/>
<dbReference type="GeneID" id="64694332"/>
<proteinExistence type="predicted"/>
<evidence type="ECO:0000313" key="2">
    <source>
        <dbReference type="EMBL" id="KAG2087205.1"/>
    </source>
</evidence>
<dbReference type="Proteomes" id="UP000823399">
    <property type="component" value="Unassembled WGS sequence"/>
</dbReference>
<comment type="caution">
    <text evidence="2">The sequence shown here is derived from an EMBL/GenBank/DDBJ whole genome shotgun (WGS) entry which is preliminary data.</text>
</comment>
<name>A0A9P7ETB6_9AGAM</name>
<evidence type="ECO:0000313" key="3">
    <source>
        <dbReference type="Proteomes" id="UP000823399"/>
    </source>
</evidence>
<gene>
    <name evidence="2" type="ORF">F5147DRAFT_588224</name>
</gene>
<dbReference type="EMBL" id="JABBWM010000135">
    <property type="protein sequence ID" value="KAG2087205.1"/>
    <property type="molecule type" value="Genomic_DNA"/>
</dbReference>
<dbReference type="RefSeq" id="XP_041285139.1">
    <property type="nucleotide sequence ID" value="XM_041432073.1"/>
</dbReference>
<keyword evidence="3" id="KW-1185">Reference proteome</keyword>
<evidence type="ECO:0000256" key="1">
    <source>
        <dbReference type="SAM" id="MobiDB-lite"/>
    </source>
</evidence>
<dbReference type="OrthoDB" id="2670943at2759"/>
<accession>A0A9P7ETB6</accession>
<protein>
    <submittedName>
        <fullName evidence="2">Uncharacterized protein</fullName>
    </submittedName>
</protein>
<reference evidence="2" key="1">
    <citation type="journal article" date="2020" name="New Phytol.">
        <title>Comparative genomics reveals dynamic genome evolution in host specialist ectomycorrhizal fungi.</title>
        <authorList>
            <person name="Lofgren L.A."/>
            <person name="Nguyen N.H."/>
            <person name="Vilgalys R."/>
            <person name="Ruytinx J."/>
            <person name="Liao H.L."/>
            <person name="Branco S."/>
            <person name="Kuo A."/>
            <person name="LaButti K."/>
            <person name="Lipzen A."/>
            <person name="Andreopoulos W."/>
            <person name="Pangilinan J."/>
            <person name="Riley R."/>
            <person name="Hundley H."/>
            <person name="Na H."/>
            <person name="Barry K."/>
            <person name="Grigoriev I.V."/>
            <person name="Stajich J.E."/>
            <person name="Kennedy P.G."/>
        </authorList>
    </citation>
    <scope>NUCLEOTIDE SEQUENCE</scope>
    <source>
        <strain evidence="2">FC423</strain>
    </source>
</reference>
<feature type="region of interest" description="Disordered" evidence="1">
    <location>
        <begin position="264"/>
        <end position="311"/>
    </location>
</feature>
<organism evidence="2 3">
    <name type="scientific">Suillus discolor</name>
    <dbReference type="NCBI Taxonomy" id="1912936"/>
    <lineage>
        <taxon>Eukaryota</taxon>
        <taxon>Fungi</taxon>
        <taxon>Dikarya</taxon>
        <taxon>Basidiomycota</taxon>
        <taxon>Agaricomycotina</taxon>
        <taxon>Agaricomycetes</taxon>
        <taxon>Agaricomycetidae</taxon>
        <taxon>Boletales</taxon>
        <taxon>Suillineae</taxon>
        <taxon>Suillaceae</taxon>
        <taxon>Suillus</taxon>
    </lineage>
</organism>